<feature type="domain" description="Glycosyltransferase 2-like" evidence="3">
    <location>
        <begin position="8"/>
        <end position="116"/>
    </location>
</feature>
<dbReference type="Gene3D" id="3.90.550.10">
    <property type="entry name" value="Spore Coat Polysaccharide Biosynthesis Protein SpsA, Chain A"/>
    <property type="match status" value="1"/>
</dbReference>
<dbReference type="Pfam" id="PF00535">
    <property type="entry name" value="Glycos_transf_2"/>
    <property type="match status" value="1"/>
</dbReference>
<evidence type="ECO:0000256" key="2">
    <source>
        <dbReference type="ARBA" id="ARBA00022679"/>
    </source>
</evidence>
<keyword evidence="5" id="KW-1185">Reference proteome</keyword>
<dbReference type="KEGG" id="tbe:Trebr_2053"/>
<dbReference type="HOGENOM" id="CLU_025996_25_0_12"/>
<dbReference type="GO" id="GO:0016758">
    <property type="term" value="F:hexosyltransferase activity"/>
    <property type="evidence" value="ECO:0007669"/>
    <property type="project" value="UniProtKB-ARBA"/>
</dbReference>
<name>F4LK06_TREBD</name>
<gene>
    <name evidence="4" type="ordered locus">Trebr_2053</name>
</gene>
<dbReference type="PANTHER" id="PTHR22916:SF51">
    <property type="entry name" value="GLYCOSYLTRANSFERASE EPSH-RELATED"/>
    <property type="match status" value="1"/>
</dbReference>
<proteinExistence type="predicted"/>
<dbReference type="InterPro" id="IPR001173">
    <property type="entry name" value="Glyco_trans_2-like"/>
</dbReference>
<evidence type="ECO:0000259" key="3">
    <source>
        <dbReference type="Pfam" id="PF00535"/>
    </source>
</evidence>
<keyword evidence="2 4" id="KW-0808">Transferase</keyword>
<dbReference type="STRING" id="906968.Trebr_2053"/>
<accession>F4LK06</accession>
<dbReference type="CDD" id="cd00761">
    <property type="entry name" value="Glyco_tranf_GTA_type"/>
    <property type="match status" value="1"/>
</dbReference>
<evidence type="ECO:0000256" key="1">
    <source>
        <dbReference type="ARBA" id="ARBA00022676"/>
    </source>
</evidence>
<dbReference type="InterPro" id="IPR029044">
    <property type="entry name" value="Nucleotide-diphossugar_trans"/>
</dbReference>
<dbReference type="PANTHER" id="PTHR22916">
    <property type="entry name" value="GLYCOSYLTRANSFERASE"/>
    <property type="match status" value="1"/>
</dbReference>
<organism evidence="4 5">
    <name type="scientific">Treponema brennaborense (strain DSM 12168 / CIP 105900 / DD5/3)</name>
    <dbReference type="NCBI Taxonomy" id="906968"/>
    <lineage>
        <taxon>Bacteria</taxon>
        <taxon>Pseudomonadati</taxon>
        <taxon>Spirochaetota</taxon>
        <taxon>Spirochaetia</taxon>
        <taxon>Spirochaetales</taxon>
        <taxon>Treponemataceae</taxon>
        <taxon>Treponema</taxon>
    </lineage>
</organism>
<protein>
    <submittedName>
        <fullName evidence="4">Glycosyl transferase family 2</fullName>
    </submittedName>
</protein>
<keyword evidence="1" id="KW-0328">Glycosyltransferase</keyword>
<dbReference type="EMBL" id="CP002696">
    <property type="protein sequence ID" value="AEE17468.1"/>
    <property type="molecule type" value="Genomic_DNA"/>
</dbReference>
<evidence type="ECO:0000313" key="5">
    <source>
        <dbReference type="Proteomes" id="UP000006546"/>
    </source>
</evidence>
<dbReference type="AlphaFoldDB" id="F4LK06"/>
<dbReference type="SUPFAM" id="SSF53448">
    <property type="entry name" value="Nucleotide-diphospho-sugar transferases"/>
    <property type="match status" value="1"/>
</dbReference>
<evidence type="ECO:0000313" key="4">
    <source>
        <dbReference type="EMBL" id="AEE17468.1"/>
    </source>
</evidence>
<dbReference type="Proteomes" id="UP000006546">
    <property type="component" value="Chromosome"/>
</dbReference>
<dbReference type="eggNOG" id="COG1215">
    <property type="taxonomic scope" value="Bacteria"/>
</dbReference>
<dbReference type="RefSeq" id="WP_013759171.1">
    <property type="nucleotide sequence ID" value="NC_015500.1"/>
</dbReference>
<sequence>MSENEKVSVVVAIYKSEEFLDKLIISLIEQTYKNIEIILIDDGSPDNSGKICDAYAEKDSRIKVIHKKNGGTCEARNVGMEQCTGEWLVIVDGDDWLETDYVEYMLRLVHQTGSDMGMSTEIFTTRDRIQTAVDKIETWTSEYTAAQIILPYIAIGPWNKIYRLDVLRQNSLTFSVPWSGEGLYFSSFAAQYSNHVGIGHRKVYNYRLNNVNSGLTNYKLEMGTNAFQNIRYIKEHLIIKTPLLINACNWHIWKNYNFILFLIIATDSKGKNIELYKDCLKNNRKLFISANLKAALKLKTKIKGLTIGLFPVWYAKRSFKNQKKALAKDIAELGAAR</sequence>
<reference evidence="5" key="1">
    <citation type="submission" date="2011-04" db="EMBL/GenBank/DDBJ databases">
        <title>The complete genome of Treponema brennaborense DSM 12168.</title>
        <authorList>
            <person name="Lucas S."/>
            <person name="Han J."/>
            <person name="Lapidus A."/>
            <person name="Bruce D."/>
            <person name="Goodwin L."/>
            <person name="Pitluck S."/>
            <person name="Peters L."/>
            <person name="Kyrpides N."/>
            <person name="Mavromatis K."/>
            <person name="Ivanova N."/>
            <person name="Mikhailova N."/>
            <person name="Pagani I."/>
            <person name="Teshima H."/>
            <person name="Detter J.C."/>
            <person name="Tapia R."/>
            <person name="Han C."/>
            <person name="Land M."/>
            <person name="Hauser L."/>
            <person name="Markowitz V."/>
            <person name="Cheng J.-F."/>
            <person name="Hugenholtz P."/>
            <person name="Woyke T."/>
            <person name="Wu D."/>
            <person name="Gronow S."/>
            <person name="Wellnitz S."/>
            <person name="Brambilla E."/>
            <person name="Klenk H.-P."/>
            <person name="Eisen J.A."/>
        </authorList>
    </citation>
    <scope>NUCLEOTIDE SEQUENCE [LARGE SCALE GENOMIC DNA]</scope>
    <source>
        <strain evidence="5">DSM 12168 / CIP 105900 / DD5/3</strain>
    </source>
</reference>
<dbReference type="OrthoDB" id="305760at2"/>